<accession>A0ABS6RXW9</accession>
<dbReference type="Proteomes" id="UP001196980">
    <property type="component" value="Unassembled WGS sequence"/>
</dbReference>
<organism evidence="1 2">
    <name type="scientific">Candidatus Magnetobacterium casense</name>
    <dbReference type="NCBI Taxonomy" id="1455061"/>
    <lineage>
        <taxon>Bacteria</taxon>
        <taxon>Pseudomonadati</taxon>
        <taxon>Nitrospirota</taxon>
        <taxon>Thermodesulfovibrionia</taxon>
        <taxon>Thermodesulfovibrionales</taxon>
        <taxon>Candidatus Magnetobacteriaceae</taxon>
        <taxon>Candidatus Magnetobacterium</taxon>
    </lineage>
</organism>
<comment type="caution">
    <text evidence="1">The sequence shown here is derived from an EMBL/GenBank/DDBJ whole genome shotgun (WGS) entry which is preliminary data.</text>
</comment>
<dbReference type="EMBL" id="JABXWD010000106">
    <property type="protein sequence ID" value="MBV6341426.1"/>
    <property type="molecule type" value="Genomic_DNA"/>
</dbReference>
<protein>
    <submittedName>
        <fullName evidence="1">Uncharacterized protein</fullName>
    </submittedName>
</protein>
<dbReference type="RefSeq" id="WP_218252060.1">
    <property type="nucleotide sequence ID" value="NZ_JABXWD010000106.1"/>
</dbReference>
<evidence type="ECO:0000313" key="1">
    <source>
        <dbReference type="EMBL" id="MBV6341426.1"/>
    </source>
</evidence>
<sequence>MDVTSESCVTELFSDYITTDQANAIRVIGWFKEIDEWINFRNELASYDDENERLLATYLFIFKRPYISVWIFGGSVFLKDKTVLQTYREIKEHYTSLFGLCMPPRLTFKIKLDWLDIFTTSPLNGAVIKMYQLSSCSSDYQYYTTLKAPTVITDFKFNRAYGAFESGTYLLTFEYKGKKVAKLVFVKPTLGQQVTIDFRKSVEKNSKSPVIAQSPMSGPPGTAFKQWGTGFTANSTATLHFSKPDGTEYPTATQSIDSNGTFSIPYNAPTSKAPGTYTWWAVDGPTDKKSNSVSYTITVSPVIAQSPMSGPPGTAFKQWGTGFTANSTATLHFSKSDGTEYPTATQPIDSNGTFSIPYNAPTNKPPGTYTWWAVDGPTEKMSNKVSYTIN</sequence>
<evidence type="ECO:0000313" key="2">
    <source>
        <dbReference type="Proteomes" id="UP001196980"/>
    </source>
</evidence>
<name>A0ABS6RXW9_9BACT</name>
<proteinExistence type="predicted"/>
<reference evidence="1 2" key="1">
    <citation type="journal article" date="2020" name="J Geophys Res Biogeosci">
        <title>Magnetotaxis as an Adaptation to Enable Bacterial Shuttling of Microbial Sulfur and Sulfur Cycling Across Aquatic Oxic#Anoxic Interfaces.</title>
        <authorList>
            <person name="Li J."/>
            <person name="Liu P."/>
            <person name="Wang J."/>
            <person name="Roberts A.P."/>
            <person name="Pan Y."/>
        </authorList>
    </citation>
    <scope>NUCLEOTIDE SEQUENCE [LARGE SCALE GENOMIC DNA]</scope>
    <source>
        <strain evidence="1 2">MYR-1_YQ</strain>
    </source>
</reference>
<gene>
    <name evidence="1" type="ORF">HWQ67_07495</name>
</gene>
<keyword evidence="2" id="KW-1185">Reference proteome</keyword>